<feature type="compositionally biased region" description="Low complexity" evidence="1">
    <location>
        <begin position="52"/>
        <end position="77"/>
    </location>
</feature>
<accession>A0A1W7CVG8</accession>
<proteinExistence type="predicted"/>
<sequence length="114" mass="11343">MSPVGPCTGLPGGPGAPRGRPSCRAADRRRRLRRRPARPFPVRGRVRPPAAPLARALPVRPAAGTGPPSGTGAFPAGPGLPPPAAAARADAAPPAPLPAGRFPPPGRAAPAACR</sequence>
<feature type="compositionally biased region" description="Basic residues" evidence="1">
    <location>
        <begin position="27"/>
        <end position="37"/>
    </location>
</feature>
<evidence type="ECO:0000256" key="1">
    <source>
        <dbReference type="SAM" id="MobiDB-lite"/>
    </source>
</evidence>
<organism evidence="2 3">
    <name type="scientific">Streptomyces marincola</name>
    <dbReference type="NCBI Taxonomy" id="2878388"/>
    <lineage>
        <taxon>Bacteria</taxon>
        <taxon>Bacillati</taxon>
        <taxon>Actinomycetota</taxon>
        <taxon>Actinomycetes</taxon>
        <taxon>Kitasatosporales</taxon>
        <taxon>Streptomycetaceae</taxon>
        <taxon>Streptomyces</taxon>
    </lineage>
</organism>
<name>A0A1W7CVG8_9ACTN</name>
<dbReference type="AlphaFoldDB" id="A0A1W7CVG8"/>
<protein>
    <submittedName>
        <fullName evidence="2">Uncharacterized protein</fullName>
    </submittedName>
</protein>
<feature type="region of interest" description="Disordered" evidence="1">
    <location>
        <begin position="1"/>
        <end position="114"/>
    </location>
</feature>
<keyword evidence="3" id="KW-1185">Reference proteome</keyword>
<evidence type="ECO:0000313" key="3">
    <source>
        <dbReference type="Proteomes" id="UP000194218"/>
    </source>
</evidence>
<reference evidence="2 3" key="1">
    <citation type="submission" date="2017-05" db="EMBL/GenBank/DDBJ databases">
        <title>Complete genome sequence of Streptomyces sp. SCSIO 03032 revealed the diverse biosynthetic pathways for its bioactive secondary metabolites.</title>
        <authorList>
            <person name="Ma L."/>
            <person name="Zhu Y."/>
            <person name="Zhang W."/>
            <person name="Zhang G."/>
            <person name="Tian X."/>
            <person name="Zhang S."/>
            <person name="Zhang C."/>
        </authorList>
    </citation>
    <scope>NUCLEOTIDE SEQUENCE [LARGE SCALE GENOMIC DNA]</scope>
    <source>
        <strain evidence="2 3">SCSIO 03032</strain>
    </source>
</reference>
<dbReference type="EMBL" id="CP021121">
    <property type="protein sequence ID" value="ARQ68732.1"/>
    <property type="molecule type" value="Genomic_DNA"/>
</dbReference>
<gene>
    <name evidence="2" type="ORF">CAG99_07575</name>
</gene>
<dbReference type="KEGG" id="smao:CAG99_07575"/>
<dbReference type="Proteomes" id="UP000194218">
    <property type="component" value="Chromosome"/>
</dbReference>
<evidence type="ECO:0000313" key="2">
    <source>
        <dbReference type="EMBL" id="ARQ68732.1"/>
    </source>
</evidence>
<feature type="compositionally biased region" description="Pro residues" evidence="1">
    <location>
        <begin position="93"/>
        <end position="107"/>
    </location>
</feature>